<gene>
    <name evidence="3" type="ORF">L6E24_06290</name>
</gene>
<dbReference type="GeneID" id="74307291"/>
<feature type="domain" description="Tyr recombinase" evidence="2">
    <location>
        <begin position="281"/>
        <end position="460"/>
    </location>
</feature>
<dbReference type="SUPFAM" id="SSF56349">
    <property type="entry name" value="DNA breaking-rejoining enzymes"/>
    <property type="match status" value="1"/>
</dbReference>
<dbReference type="Proteomes" id="UP001060368">
    <property type="component" value="Chromosome"/>
</dbReference>
<keyword evidence="1" id="KW-0233">DNA recombination</keyword>
<proteinExistence type="predicted"/>
<dbReference type="InterPro" id="IPR013762">
    <property type="entry name" value="Integrase-like_cat_sf"/>
</dbReference>
<protein>
    <submittedName>
        <fullName evidence="3">Site-specific integrase</fullName>
    </submittedName>
</protein>
<dbReference type="InterPro" id="IPR050090">
    <property type="entry name" value="Tyrosine_recombinase_XerCD"/>
</dbReference>
<dbReference type="PANTHER" id="PTHR30349">
    <property type="entry name" value="PHAGE INTEGRASE-RELATED"/>
    <property type="match status" value="1"/>
</dbReference>
<organism evidence="3 4">
    <name type="scientific">Methanoplanus endosymbiosus</name>
    <dbReference type="NCBI Taxonomy" id="33865"/>
    <lineage>
        <taxon>Archaea</taxon>
        <taxon>Methanobacteriati</taxon>
        <taxon>Methanobacteriota</taxon>
        <taxon>Stenosarchaea group</taxon>
        <taxon>Methanomicrobia</taxon>
        <taxon>Methanomicrobiales</taxon>
        <taxon>Methanomicrobiaceae</taxon>
        <taxon>Methanoplanus</taxon>
    </lineage>
</organism>
<dbReference type="CDD" id="cd00397">
    <property type="entry name" value="DNA_BRE_C"/>
    <property type="match status" value="1"/>
</dbReference>
<dbReference type="Pfam" id="PF00589">
    <property type="entry name" value="Phage_integrase"/>
    <property type="match status" value="1"/>
</dbReference>
<dbReference type="PROSITE" id="PS51898">
    <property type="entry name" value="TYR_RECOMBINASE"/>
    <property type="match status" value="1"/>
</dbReference>
<name>A0A9E7TLD7_9EURY</name>
<evidence type="ECO:0000313" key="4">
    <source>
        <dbReference type="Proteomes" id="UP001060368"/>
    </source>
</evidence>
<evidence type="ECO:0000256" key="1">
    <source>
        <dbReference type="ARBA" id="ARBA00023172"/>
    </source>
</evidence>
<dbReference type="InterPro" id="IPR002104">
    <property type="entry name" value="Integrase_catalytic"/>
</dbReference>
<evidence type="ECO:0000259" key="2">
    <source>
        <dbReference type="PROSITE" id="PS51898"/>
    </source>
</evidence>
<dbReference type="GO" id="GO:0015074">
    <property type="term" value="P:DNA integration"/>
    <property type="evidence" value="ECO:0007669"/>
    <property type="project" value="InterPro"/>
</dbReference>
<dbReference type="EMBL" id="CP096115">
    <property type="protein sequence ID" value="UUX93719.1"/>
    <property type="molecule type" value="Genomic_DNA"/>
</dbReference>
<dbReference type="InterPro" id="IPR011010">
    <property type="entry name" value="DNA_brk_join_enz"/>
</dbReference>
<dbReference type="GO" id="GO:0006310">
    <property type="term" value="P:DNA recombination"/>
    <property type="evidence" value="ECO:0007669"/>
    <property type="project" value="UniProtKB-KW"/>
</dbReference>
<dbReference type="Gene3D" id="1.10.443.10">
    <property type="entry name" value="Intergrase catalytic core"/>
    <property type="match status" value="1"/>
</dbReference>
<dbReference type="RefSeq" id="WP_257743855.1">
    <property type="nucleotide sequence ID" value="NZ_CP096115.1"/>
</dbReference>
<dbReference type="KEGG" id="mend:L6E24_06290"/>
<dbReference type="GO" id="GO:0003677">
    <property type="term" value="F:DNA binding"/>
    <property type="evidence" value="ECO:0007669"/>
    <property type="project" value="InterPro"/>
</dbReference>
<dbReference type="PANTHER" id="PTHR30349:SF87">
    <property type="entry name" value="TRANSPOSASE A"/>
    <property type="match status" value="1"/>
</dbReference>
<reference evidence="3" key="1">
    <citation type="submission" date="2022-04" db="EMBL/GenBank/DDBJ databases">
        <title>Complete genome of Methanoplanus endosymbiosus DSM 3599.</title>
        <authorList>
            <person name="Chen S.-C."/>
            <person name="You Y.-T."/>
            <person name="Zhou Y.-Z."/>
            <person name="Lai M.-C."/>
        </authorList>
    </citation>
    <scope>NUCLEOTIDE SEQUENCE</scope>
    <source>
        <strain evidence="3">DSM 3599</strain>
    </source>
</reference>
<keyword evidence="4" id="KW-1185">Reference proteome</keyword>
<dbReference type="AlphaFoldDB" id="A0A9E7TLD7"/>
<evidence type="ECO:0000313" key="3">
    <source>
        <dbReference type="EMBL" id="UUX93719.1"/>
    </source>
</evidence>
<sequence length="532" mass="61902">MPNVTIQSGEEPDLGQYSIAIAKALDKAYFTEQITEEDYNLVKQFMVDVHPFDTTQKKYRVQHNLLFIRNFIKPFRENTIEDLRICVNTLNNGWSNEGKPITTSGILNYIRTLKRFYKWMIDREFCSFQKQDLDSLPTPIMDASYHKGFHLATEKYYDYSEVALERALTEGRCTEDDADLLREYISEISVNLSAKRVYKYYYIMIGWRRFVGPFRYNKATDLFAGVEKLKRTSGFAKHTIADYVQFIKRFYRWMVENDYSDIPEKKIQKLRIPKPDKMTVTAEELITEDEVLRMIKTAWCSRDRALIAVLWESGCRIGELGTLQWKQVKFTDWNALINTDEKTGSPRHIPMVMARPYLAAWKLDYPYEPSGNNYVFLNLDTWEPVQYRGLQEKLKKIAKKAGVTRKIKPHLFRHSRITDLIRKGYSESVVKKMAWGNVNTGMFATYLHLTDSDIDAEVARKAGITTEEEREKSPLEARQCPRCFTVNGPTMDYCLQCGLALTEEGLATSELLKNQLAKLSKEQIIELLSKSS</sequence>
<accession>A0A9E7TLD7</accession>